<gene>
    <name evidence="4" type="ORF">ACFQ2O_13080</name>
</gene>
<dbReference type="Pfam" id="PF13181">
    <property type="entry name" value="TPR_8"/>
    <property type="match status" value="1"/>
</dbReference>
<dbReference type="SUPFAM" id="SSF48452">
    <property type="entry name" value="TPR-like"/>
    <property type="match status" value="1"/>
</dbReference>
<dbReference type="SMART" id="SM00028">
    <property type="entry name" value="TPR"/>
    <property type="match status" value="8"/>
</dbReference>
<reference evidence="5" key="1">
    <citation type="journal article" date="2019" name="Int. J. Syst. Evol. Microbiol.">
        <title>The Global Catalogue of Microorganisms (GCM) 10K type strain sequencing project: providing services to taxonomists for standard genome sequencing and annotation.</title>
        <authorList>
            <consortium name="The Broad Institute Genomics Platform"/>
            <consortium name="The Broad Institute Genome Sequencing Center for Infectious Disease"/>
            <person name="Wu L."/>
            <person name="Ma J."/>
        </authorList>
    </citation>
    <scope>NUCLEOTIDE SEQUENCE [LARGE SCALE GENOMIC DNA]</scope>
    <source>
        <strain evidence="5">JCM 31319</strain>
    </source>
</reference>
<keyword evidence="2 3" id="KW-0802">TPR repeat</keyword>
<dbReference type="Pfam" id="PF13432">
    <property type="entry name" value="TPR_16"/>
    <property type="match status" value="1"/>
</dbReference>
<keyword evidence="1" id="KW-0677">Repeat</keyword>
<evidence type="ECO:0000256" key="1">
    <source>
        <dbReference type="ARBA" id="ARBA00022737"/>
    </source>
</evidence>
<dbReference type="RefSeq" id="WP_377528297.1">
    <property type="nucleotide sequence ID" value="NZ_JBHTLD010000118.1"/>
</dbReference>
<sequence length="346" mass="38865">MSVTCSACTLDEGDREKMVNLQEVKNDPEVQLTNLNAAIERSGRDGSLYARRAVALLRIGMLEQALQDAEEAVKLTKNEPSTLFVKAQVLRALGKADEALPLALQAERNSYQTASLFVLLGELYLSRHEYEQAKQYIQKAQDLAPTDEFAYYYKGRVQEATGDTLKSIQNYRNALAQAPDFMEPKRELAAILIAKEDYAAAKPYLLSAQKVAPEDAKLWFNHGLLYQAERKQDSAVVAFNKALSINDTISGAHYRVGLYQHGLGNNEEAVLHLQKAYNTYKNKPDYLSKLASAYERTGQFSSALITYQRLIAVEPRYTYAYQAVARLKYKLAKPQPDSAAVRLQDY</sequence>
<dbReference type="Pfam" id="PF13176">
    <property type="entry name" value="TPR_7"/>
    <property type="match status" value="1"/>
</dbReference>
<proteinExistence type="predicted"/>
<dbReference type="InterPro" id="IPR019734">
    <property type="entry name" value="TPR_rpt"/>
</dbReference>
<evidence type="ECO:0000313" key="4">
    <source>
        <dbReference type="EMBL" id="MFD1187142.1"/>
    </source>
</evidence>
<dbReference type="Proteomes" id="UP001597094">
    <property type="component" value="Unassembled WGS sequence"/>
</dbReference>
<feature type="repeat" description="TPR" evidence="3">
    <location>
        <begin position="284"/>
        <end position="317"/>
    </location>
</feature>
<dbReference type="PANTHER" id="PTHR44858:SF1">
    <property type="entry name" value="UDP-N-ACETYLGLUCOSAMINE--PEPTIDE N-ACETYLGLUCOSAMINYLTRANSFERASE SPINDLY-RELATED"/>
    <property type="match status" value="1"/>
</dbReference>
<protein>
    <submittedName>
        <fullName evidence="4">Tetratricopeptide repeat protein</fullName>
    </submittedName>
</protein>
<dbReference type="Gene3D" id="1.25.40.10">
    <property type="entry name" value="Tetratricopeptide repeat domain"/>
    <property type="match status" value="2"/>
</dbReference>
<comment type="caution">
    <text evidence="4">The sequence shown here is derived from an EMBL/GenBank/DDBJ whole genome shotgun (WGS) entry which is preliminary data.</text>
</comment>
<keyword evidence="5" id="KW-1185">Reference proteome</keyword>
<evidence type="ECO:0000256" key="2">
    <source>
        <dbReference type="ARBA" id="ARBA00022803"/>
    </source>
</evidence>
<dbReference type="EMBL" id="JBHTLD010000118">
    <property type="protein sequence ID" value="MFD1187142.1"/>
    <property type="molecule type" value="Genomic_DNA"/>
</dbReference>
<accession>A0ABW3SRQ2</accession>
<dbReference type="InterPro" id="IPR050498">
    <property type="entry name" value="Ycf3"/>
</dbReference>
<organism evidence="4 5">
    <name type="scientific">Pontibacter rugosus</name>
    <dbReference type="NCBI Taxonomy" id="1745966"/>
    <lineage>
        <taxon>Bacteria</taxon>
        <taxon>Pseudomonadati</taxon>
        <taxon>Bacteroidota</taxon>
        <taxon>Cytophagia</taxon>
        <taxon>Cytophagales</taxon>
        <taxon>Hymenobacteraceae</taxon>
        <taxon>Pontibacter</taxon>
    </lineage>
</organism>
<name>A0ABW3SRQ2_9BACT</name>
<feature type="repeat" description="TPR" evidence="3">
    <location>
        <begin position="114"/>
        <end position="147"/>
    </location>
</feature>
<evidence type="ECO:0000256" key="3">
    <source>
        <dbReference type="PROSITE-ProRule" id="PRU00339"/>
    </source>
</evidence>
<dbReference type="PANTHER" id="PTHR44858">
    <property type="entry name" value="TETRATRICOPEPTIDE REPEAT PROTEIN 6"/>
    <property type="match status" value="1"/>
</dbReference>
<dbReference type="PROSITE" id="PS50005">
    <property type="entry name" value="TPR"/>
    <property type="match status" value="3"/>
</dbReference>
<feature type="repeat" description="TPR" evidence="3">
    <location>
        <begin position="216"/>
        <end position="249"/>
    </location>
</feature>
<dbReference type="InterPro" id="IPR011990">
    <property type="entry name" value="TPR-like_helical_dom_sf"/>
</dbReference>
<evidence type="ECO:0000313" key="5">
    <source>
        <dbReference type="Proteomes" id="UP001597094"/>
    </source>
</evidence>